<comment type="caution">
    <text evidence="1">The sequence shown here is derived from an EMBL/GenBank/DDBJ whole genome shotgun (WGS) entry which is preliminary data.</text>
</comment>
<evidence type="ECO:0000313" key="2">
    <source>
        <dbReference type="Proteomes" id="UP000732298"/>
    </source>
</evidence>
<dbReference type="Proteomes" id="UP000732298">
    <property type="component" value="Unassembled WGS sequence"/>
</dbReference>
<sequence>MNISRVVLILILSLALSTASYAAFVQVSAVGGPFVTDTNFTVIVKVFDNNGAAKNNIDLNTYVVNLATGAASKIRYDGNVQGVLFRNDINLATAGDYNVVAVDFNDNITARVQISIGSIKTVVATFHPHNPPFNANNGEDINFTLQARNSAGSDVNVVLRARLLSDANNGFASPAIDVNANGRDQNAFSTTGLSQGLYFIDVNSGLAKIPVTVFKFKGFADLQDDQNNSSTVFGTGKTVNIIARATNFDGNVNSTISSLSLSVTDPEGDTNSSIPCTGSTQRNCKYVVRSDANAGNYTVTATITVGSDSLTVRRSFSVQNYELKFFAQKFTGGDAGNEKMPSIYPSNSQAGFEAHFVTTSTGVELSGSDLNGAFCQDANISVFISVAGSKDRNGIADTTTWSSGNPNYCVVTITAPATQGNYVVTASARFGSATLEKSTMLVVQNFMIFMSPVAPDTYDASTPSGKFSFFKGESVGLNPNYVDLNGSLSPKISRVTAIKVRESDSVRTFTGSDVNWNSDKNIVTLSASAVSTLNGGFKPVEATVDVNSADANYTGIIAFGMFKLSTMNLTATVVDSNVALTASAKEQQFGPVSVAPDENIFIKVAATTGSSGVSGATVSLLSLRNVETWQEVTTSGIGTKVTDANGIAILDVGKLNSLGLSNGGYFGEVKVLTSDGNSDTTEFFFESRSFMAFLQPLDRSSGTQCNFVQNFRRDQNASFIVRAFNPRQGFGTGDINVTVPSGETLNMFFFGSANKPQFPPSKIANITYDVNSAYPCMAGGPGQQSGQTRNFTMITVRGANDANWTTGAYSPSLTVVANGGDLNGTKETGRGFMLVQSFTFLVNPAARGQFGPPTGKPGQPFDINVTVLGSTGDVNITAELVDPMGGGKFEFQEGGQNTQDLNIGFATADVAPVSNNDCNATRCPLKGIVVKSASTPSDRNVLSVIIPSNAKIQEYLVKLTATDTTGSTAEGEIFLKTNLYKIVNFGWYSSLFAAYGGSALAPPDWNTALVSSYDQAYQYVPMQGGGGSMGPPTIDFNYLVDFTNRRLIVDLNADRNFMSAGDTNINIGGDINNMYKLIDLSRVGNDPAVKFIRTSSLSSTESTFGYIGVYPADTNFTIPIMVKDVNGSGIDANVTVTNIAKFSPGSYFPQNMAARSCSSLSELTACHITGDFNSLYGKTDGNGFATLNLRVANPGSFLMLELTIWNTSSGGTVLSQTQKLQPFDGPTLDIKKYTITTKIAGPTFQVNYDTNRLTVSDLNIFFNPSTTTVDTNIGIYSGLASGRNRLFGDVNADRNFYFVKVDGNTLWIDDDKNISLANDGANEGAITTLACGDLNSECNFNFLGQSPNIYWNRSTGTDGNAFDGNVVFYPVYQQPFGMQGISTPNKDANIQIVVSLSNLAGTPLNSTTYSISDIRLENYAQFQTESLTPSSYLNKTGPTIINIGSFSARRAGTYNLVFRLTVGQSITEERAYFEVRN</sequence>
<organism evidence="1 2">
    <name type="scientific">Candidatus Iainarchaeum sp</name>
    <dbReference type="NCBI Taxonomy" id="3101447"/>
    <lineage>
        <taxon>Archaea</taxon>
        <taxon>Candidatus Iainarchaeota</taxon>
        <taxon>Candidatus Iainarchaeia</taxon>
        <taxon>Candidatus Iainarchaeales</taxon>
        <taxon>Candidatus Iainarchaeaceae</taxon>
        <taxon>Candidatus Iainarchaeum</taxon>
    </lineage>
</organism>
<name>A0A8T3YKB6_9ARCH</name>
<proteinExistence type="predicted"/>
<reference evidence="1" key="1">
    <citation type="submission" date="2020-07" db="EMBL/GenBank/DDBJ databases">
        <title>Huge and variable diversity of episymbiotic CPR bacteria and DPANN archaea in groundwater ecosystems.</title>
        <authorList>
            <person name="He C.Y."/>
            <person name="Keren R."/>
            <person name="Whittaker M."/>
            <person name="Farag I.F."/>
            <person name="Doudna J."/>
            <person name="Cate J.H.D."/>
            <person name="Banfield J.F."/>
        </authorList>
    </citation>
    <scope>NUCLEOTIDE SEQUENCE</scope>
    <source>
        <strain evidence="1">NC_groundwater_1296_Ag_S-0.2um_52_80</strain>
    </source>
</reference>
<protein>
    <submittedName>
        <fullName evidence="1">Uncharacterized protein</fullName>
    </submittedName>
</protein>
<accession>A0A8T3YKB6</accession>
<gene>
    <name evidence="1" type="ORF">HY544_00830</name>
</gene>
<evidence type="ECO:0000313" key="1">
    <source>
        <dbReference type="EMBL" id="MBI4210037.1"/>
    </source>
</evidence>
<dbReference type="EMBL" id="JACQPB010000010">
    <property type="protein sequence ID" value="MBI4210037.1"/>
    <property type="molecule type" value="Genomic_DNA"/>
</dbReference>